<sequence length="420" mass="46173">MGKAKKLTAPKPNTSDPSYNPRYNKVRAEPLVVIVVPTRELAMQVFDEARRCCYRSMLRPCVVYGGLPMPMTIDELGKGCDILIATPGRLCDLMDKPQVLTMSRVKYTIIDEADEMLQADWEEELRKIMSGGDTNEDADHIYMMFSATFPKGAREMARQYMAKDYFRIKVGRAGQAHTNIRQSVVYVDQNQKREAVFDLLFQMEPGRTLIFCNSKPTVDLLDDFLYNRGLPTTSIHSDRNQREREDAIRAFRTGKAPILIATGVSARGWDVAGVKHVINYDLPSGMYGGINEYIHRIGRTARIGHQGLATSFFNDRNEDIQQELVNVLIECECEVPDFLEHLKPEEGSKIEFDDDTDEEVEEEDGAAADGDGDAGGIAVAAGAWGAAPADEGADAGGFAADAGAGGFAADEAAPVAAAGW</sequence>
<organism evidence="11 12">
    <name type="scientific">Oleoguttula mirabilis</name>
    <dbReference type="NCBI Taxonomy" id="1507867"/>
    <lineage>
        <taxon>Eukaryota</taxon>
        <taxon>Fungi</taxon>
        <taxon>Dikarya</taxon>
        <taxon>Ascomycota</taxon>
        <taxon>Pezizomycotina</taxon>
        <taxon>Dothideomycetes</taxon>
        <taxon>Dothideomycetidae</taxon>
        <taxon>Mycosphaerellales</taxon>
        <taxon>Teratosphaeriaceae</taxon>
        <taxon>Oleoguttula</taxon>
    </lineage>
</organism>
<dbReference type="Pfam" id="PF00270">
    <property type="entry name" value="DEAD"/>
    <property type="match status" value="1"/>
</dbReference>
<name>A0AAV9JE42_9PEZI</name>
<evidence type="ECO:0000256" key="6">
    <source>
        <dbReference type="ARBA" id="ARBA00047984"/>
    </source>
</evidence>
<dbReference type="SUPFAM" id="SSF52540">
    <property type="entry name" value="P-loop containing nucleoside triphosphate hydrolases"/>
    <property type="match status" value="1"/>
</dbReference>
<evidence type="ECO:0000259" key="9">
    <source>
        <dbReference type="PROSITE" id="PS51192"/>
    </source>
</evidence>
<keyword evidence="4 7" id="KW-0347">Helicase</keyword>
<reference evidence="11 12" key="1">
    <citation type="submission" date="2021-11" db="EMBL/GenBank/DDBJ databases">
        <title>Black yeast isolated from Biological Soil Crust.</title>
        <authorList>
            <person name="Kurbessoian T."/>
        </authorList>
    </citation>
    <scope>NUCLEOTIDE SEQUENCE [LARGE SCALE GENOMIC DNA]</scope>
    <source>
        <strain evidence="11 12">CCFEE 5522</strain>
    </source>
</reference>
<protein>
    <recommendedName>
        <fullName evidence="1">RNA helicase</fullName>
        <ecNumber evidence="1">3.6.4.13</ecNumber>
    </recommendedName>
</protein>
<dbReference type="EMBL" id="JAVFHQ010000032">
    <property type="protein sequence ID" value="KAK4543379.1"/>
    <property type="molecule type" value="Genomic_DNA"/>
</dbReference>
<evidence type="ECO:0000256" key="5">
    <source>
        <dbReference type="ARBA" id="ARBA00022840"/>
    </source>
</evidence>
<dbReference type="AlphaFoldDB" id="A0AAV9JE42"/>
<dbReference type="InterPro" id="IPR001650">
    <property type="entry name" value="Helicase_C-like"/>
</dbReference>
<evidence type="ECO:0000313" key="12">
    <source>
        <dbReference type="Proteomes" id="UP001324427"/>
    </source>
</evidence>
<evidence type="ECO:0000256" key="3">
    <source>
        <dbReference type="ARBA" id="ARBA00022801"/>
    </source>
</evidence>
<feature type="domain" description="Helicase ATP-binding" evidence="9">
    <location>
        <begin position="1"/>
        <end position="167"/>
    </location>
</feature>
<feature type="region of interest" description="Disordered" evidence="8">
    <location>
        <begin position="1"/>
        <end position="21"/>
    </location>
</feature>
<dbReference type="GO" id="GO:0003676">
    <property type="term" value="F:nucleic acid binding"/>
    <property type="evidence" value="ECO:0007669"/>
    <property type="project" value="InterPro"/>
</dbReference>
<evidence type="ECO:0000256" key="4">
    <source>
        <dbReference type="ARBA" id="ARBA00022806"/>
    </source>
</evidence>
<accession>A0AAV9JE42</accession>
<dbReference type="PROSITE" id="PS51192">
    <property type="entry name" value="HELICASE_ATP_BIND_1"/>
    <property type="match status" value="1"/>
</dbReference>
<dbReference type="Proteomes" id="UP001324427">
    <property type="component" value="Unassembled WGS sequence"/>
</dbReference>
<keyword evidence="12" id="KW-1185">Reference proteome</keyword>
<evidence type="ECO:0000313" key="11">
    <source>
        <dbReference type="EMBL" id="KAK4543379.1"/>
    </source>
</evidence>
<evidence type="ECO:0000256" key="2">
    <source>
        <dbReference type="ARBA" id="ARBA00022741"/>
    </source>
</evidence>
<evidence type="ECO:0000256" key="8">
    <source>
        <dbReference type="SAM" id="MobiDB-lite"/>
    </source>
</evidence>
<evidence type="ECO:0000256" key="1">
    <source>
        <dbReference type="ARBA" id="ARBA00012552"/>
    </source>
</evidence>
<dbReference type="GO" id="GO:0003724">
    <property type="term" value="F:RNA helicase activity"/>
    <property type="evidence" value="ECO:0007669"/>
    <property type="project" value="UniProtKB-EC"/>
</dbReference>
<dbReference type="SMART" id="SM00487">
    <property type="entry name" value="DEXDc"/>
    <property type="match status" value="1"/>
</dbReference>
<dbReference type="GO" id="GO:0016787">
    <property type="term" value="F:hydrolase activity"/>
    <property type="evidence" value="ECO:0007669"/>
    <property type="project" value="UniProtKB-KW"/>
</dbReference>
<keyword evidence="3 7" id="KW-0378">Hydrolase</keyword>
<evidence type="ECO:0000259" key="10">
    <source>
        <dbReference type="PROSITE" id="PS51194"/>
    </source>
</evidence>
<gene>
    <name evidence="11" type="ORF">LTR36_005522</name>
</gene>
<comment type="caution">
    <text evidence="11">The sequence shown here is derived from an EMBL/GenBank/DDBJ whole genome shotgun (WGS) entry which is preliminary data.</text>
</comment>
<evidence type="ECO:0000256" key="7">
    <source>
        <dbReference type="RuleBase" id="RU000492"/>
    </source>
</evidence>
<dbReference type="FunFam" id="3.40.50.300:FF:000008">
    <property type="entry name" value="ATP-dependent RNA helicase RhlB"/>
    <property type="match status" value="1"/>
</dbReference>
<dbReference type="InterPro" id="IPR011545">
    <property type="entry name" value="DEAD/DEAH_box_helicase_dom"/>
</dbReference>
<feature type="compositionally biased region" description="Acidic residues" evidence="8">
    <location>
        <begin position="352"/>
        <end position="372"/>
    </location>
</feature>
<dbReference type="PROSITE" id="PS00039">
    <property type="entry name" value="DEAD_ATP_HELICASE"/>
    <property type="match status" value="1"/>
</dbReference>
<dbReference type="InterPro" id="IPR014001">
    <property type="entry name" value="Helicase_ATP-bd"/>
</dbReference>
<dbReference type="CDD" id="cd18787">
    <property type="entry name" value="SF2_C_DEAD"/>
    <property type="match status" value="1"/>
</dbReference>
<dbReference type="PANTHER" id="PTHR47958">
    <property type="entry name" value="ATP-DEPENDENT RNA HELICASE DBP3"/>
    <property type="match status" value="1"/>
</dbReference>
<keyword evidence="5 7" id="KW-0067">ATP-binding</keyword>
<feature type="domain" description="Helicase C-terminal" evidence="10">
    <location>
        <begin position="195"/>
        <end position="343"/>
    </location>
</feature>
<comment type="similarity">
    <text evidence="7">Belongs to the DEAD box helicase family.</text>
</comment>
<dbReference type="PROSITE" id="PS51194">
    <property type="entry name" value="HELICASE_CTER"/>
    <property type="match status" value="1"/>
</dbReference>
<dbReference type="InterPro" id="IPR027417">
    <property type="entry name" value="P-loop_NTPase"/>
</dbReference>
<comment type="catalytic activity">
    <reaction evidence="6">
        <text>ATP + H2O = ADP + phosphate + H(+)</text>
        <dbReference type="Rhea" id="RHEA:13065"/>
        <dbReference type="ChEBI" id="CHEBI:15377"/>
        <dbReference type="ChEBI" id="CHEBI:15378"/>
        <dbReference type="ChEBI" id="CHEBI:30616"/>
        <dbReference type="ChEBI" id="CHEBI:43474"/>
        <dbReference type="ChEBI" id="CHEBI:456216"/>
        <dbReference type="EC" id="3.6.4.13"/>
    </reaction>
</comment>
<dbReference type="EC" id="3.6.4.13" evidence="1"/>
<dbReference type="InterPro" id="IPR000629">
    <property type="entry name" value="RNA-helicase_DEAD-box_CS"/>
</dbReference>
<feature type="region of interest" description="Disordered" evidence="8">
    <location>
        <begin position="344"/>
        <end position="373"/>
    </location>
</feature>
<dbReference type="GO" id="GO:0005524">
    <property type="term" value="F:ATP binding"/>
    <property type="evidence" value="ECO:0007669"/>
    <property type="project" value="UniProtKB-KW"/>
</dbReference>
<dbReference type="SMART" id="SM00490">
    <property type="entry name" value="HELICc"/>
    <property type="match status" value="1"/>
</dbReference>
<keyword evidence="2 7" id="KW-0547">Nucleotide-binding</keyword>
<dbReference type="Gene3D" id="3.40.50.300">
    <property type="entry name" value="P-loop containing nucleotide triphosphate hydrolases"/>
    <property type="match status" value="2"/>
</dbReference>
<dbReference type="Pfam" id="PF00271">
    <property type="entry name" value="Helicase_C"/>
    <property type="match status" value="1"/>
</dbReference>
<proteinExistence type="inferred from homology"/>